<evidence type="ECO:0000313" key="11">
    <source>
        <dbReference type="EMBL" id="GMI32911.1"/>
    </source>
</evidence>
<dbReference type="SUPFAM" id="SSF55073">
    <property type="entry name" value="Nucleotide cyclase"/>
    <property type="match status" value="1"/>
</dbReference>
<proteinExistence type="inferred from homology"/>
<feature type="transmembrane region" description="Helical" evidence="9">
    <location>
        <begin position="182"/>
        <end position="198"/>
    </location>
</feature>
<feature type="transmembrane region" description="Helical" evidence="9">
    <location>
        <begin position="82"/>
        <end position="104"/>
    </location>
</feature>
<dbReference type="InterPro" id="IPR029787">
    <property type="entry name" value="Nucleotide_cyclase"/>
</dbReference>
<feature type="compositionally biased region" description="Basic and acidic residues" evidence="8">
    <location>
        <begin position="549"/>
        <end position="559"/>
    </location>
</feature>
<dbReference type="Gene3D" id="3.30.70.1230">
    <property type="entry name" value="Nucleotide cyclase"/>
    <property type="match status" value="1"/>
</dbReference>
<evidence type="ECO:0000256" key="2">
    <source>
        <dbReference type="ARBA" id="ARBA00022692"/>
    </source>
</evidence>
<keyword evidence="6 7" id="KW-0456">Lyase</keyword>
<comment type="subcellular location">
    <subcellularLocation>
        <location evidence="1">Membrane</location>
    </subcellularLocation>
</comment>
<evidence type="ECO:0000256" key="8">
    <source>
        <dbReference type="SAM" id="MobiDB-lite"/>
    </source>
</evidence>
<dbReference type="InterPro" id="IPR050401">
    <property type="entry name" value="Cyclic_nucleotide_synthase"/>
</dbReference>
<dbReference type="PANTHER" id="PTHR11920:SF335">
    <property type="entry name" value="GUANYLATE CYCLASE"/>
    <property type="match status" value="1"/>
</dbReference>
<comment type="similarity">
    <text evidence="7">Belongs to the adenylyl cyclase class-4/guanylyl cyclase family.</text>
</comment>
<sequence length="613" mass="68421">MRADAAAAAFEPDNEEDDYDDYIAYDDPPEDIIIDTVLELKRDLMFALGIYPISGDVAELEQSLWITQAELNKGPMILMNTLWIGVTIFQILFDLLQVSVTLGWHEKSIGTSKLAFEGLHDEVYVKIVVIRCATLFILLLSKFSGFFTAADPAYYRRKVTLATGLFLVQLLEFLATWLAQDLHTPGLSFIIMVIICNYSPLRFVTKVLPCFFNLLIYCILVVSSNPDALMQCASLVAFFLVQCLTSYIKESSVASNHLGIQVGVNQELCLVERRKKNQVLLNSMLPPEVSKPKQAGTSVDGHSAPNVESYLDVTVLFCMIDNFSAISRCMTAVEIVQILNLVYSEFDDLVDDSKIYKVETIGEVYMMSAGCPRRTMWHAEYAADMALILVREIPRIREQLKREVLGWDEMSAEDKETGTNKEKADIFDDFNIKVGLNTGAVTAGVIGDTCQRFKLFGDTVNMASRMETNSNAGFVQLSDTTFKILVKSTMRHYNFKQREPMMIKGKGMQTCYFLVGDETGNYSDDFDEDLRHGESQFSLSRVIADLQKNEQKEKGKTESGEGGGRDQLLQMLEMTGSDANAMDIRTTIAGNRSGGSGGAKAIDTTAKKKMETD</sequence>
<dbReference type="PANTHER" id="PTHR11920">
    <property type="entry name" value="GUANYLYL CYCLASE"/>
    <property type="match status" value="1"/>
</dbReference>
<evidence type="ECO:0000256" key="1">
    <source>
        <dbReference type="ARBA" id="ARBA00004370"/>
    </source>
</evidence>
<feature type="transmembrane region" description="Helical" evidence="9">
    <location>
        <begin position="124"/>
        <end position="147"/>
    </location>
</feature>
<keyword evidence="4 9" id="KW-1133">Transmembrane helix</keyword>
<dbReference type="PROSITE" id="PS00452">
    <property type="entry name" value="GUANYLATE_CYCLASE_1"/>
    <property type="match status" value="1"/>
</dbReference>
<evidence type="ECO:0000256" key="5">
    <source>
        <dbReference type="ARBA" id="ARBA00023136"/>
    </source>
</evidence>
<evidence type="ECO:0000256" key="6">
    <source>
        <dbReference type="ARBA" id="ARBA00023239"/>
    </source>
</evidence>
<keyword evidence="2 9" id="KW-0812">Transmembrane</keyword>
<evidence type="ECO:0000256" key="3">
    <source>
        <dbReference type="ARBA" id="ARBA00022741"/>
    </source>
</evidence>
<feature type="region of interest" description="Disordered" evidence="8">
    <location>
        <begin position="588"/>
        <end position="613"/>
    </location>
</feature>
<feature type="domain" description="Guanylate cyclase" evidence="10">
    <location>
        <begin position="314"/>
        <end position="467"/>
    </location>
</feature>
<name>A0ABQ6MUW0_9STRA</name>
<protein>
    <recommendedName>
        <fullName evidence="10">Guanylate cyclase domain-containing protein</fullName>
    </recommendedName>
</protein>
<feature type="non-terminal residue" evidence="11">
    <location>
        <position position="613"/>
    </location>
</feature>
<keyword evidence="12" id="KW-1185">Reference proteome</keyword>
<dbReference type="Proteomes" id="UP001165060">
    <property type="component" value="Unassembled WGS sequence"/>
</dbReference>
<evidence type="ECO:0000256" key="9">
    <source>
        <dbReference type="SAM" id="Phobius"/>
    </source>
</evidence>
<evidence type="ECO:0000256" key="4">
    <source>
        <dbReference type="ARBA" id="ARBA00022989"/>
    </source>
</evidence>
<dbReference type="InterPro" id="IPR001054">
    <property type="entry name" value="A/G_cyclase"/>
</dbReference>
<reference evidence="11 12" key="1">
    <citation type="journal article" date="2023" name="Commun. Biol.">
        <title>Genome analysis of Parmales, the sister group of diatoms, reveals the evolutionary specialization of diatoms from phago-mixotrophs to photoautotrophs.</title>
        <authorList>
            <person name="Ban H."/>
            <person name="Sato S."/>
            <person name="Yoshikawa S."/>
            <person name="Yamada K."/>
            <person name="Nakamura Y."/>
            <person name="Ichinomiya M."/>
            <person name="Sato N."/>
            <person name="Blanc-Mathieu R."/>
            <person name="Endo H."/>
            <person name="Kuwata A."/>
            <person name="Ogata H."/>
        </authorList>
    </citation>
    <scope>NUCLEOTIDE SEQUENCE [LARGE SCALE GENOMIC DNA]</scope>
</reference>
<evidence type="ECO:0000313" key="12">
    <source>
        <dbReference type="Proteomes" id="UP001165060"/>
    </source>
</evidence>
<evidence type="ECO:0000259" key="10">
    <source>
        <dbReference type="PROSITE" id="PS50125"/>
    </source>
</evidence>
<gene>
    <name evidence="11" type="ORF">TeGR_g13612</name>
</gene>
<keyword evidence="5 9" id="KW-0472">Membrane</keyword>
<dbReference type="EMBL" id="BRYB01001756">
    <property type="protein sequence ID" value="GMI32911.1"/>
    <property type="molecule type" value="Genomic_DNA"/>
</dbReference>
<dbReference type="PROSITE" id="PS50125">
    <property type="entry name" value="GUANYLATE_CYCLASE_2"/>
    <property type="match status" value="1"/>
</dbReference>
<accession>A0ABQ6MUW0</accession>
<comment type="caution">
    <text evidence="11">The sequence shown here is derived from an EMBL/GenBank/DDBJ whole genome shotgun (WGS) entry which is preliminary data.</text>
</comment>
<feature type="transmembrane region" description="Helical" evidence="9">
    <location>
        <begin position="203"/>
        <end position="222"/>
    </location>
</feature>
<evidence type="ECO:0000256" key="7">
    <source>
        <dbReference type="RuleBase" id="RU000405"/>
    </source>
</evidence>
<dbReference type="SMART" id="SM00044">
    <property type="entry name" value="CYCc"/>
    <property type="match status" value="1"/>
</dbReference>
<feature type="transmembrane region" description="Helical" evidence="9">
    <location>
        <begin position="159"/>
        <end position="176"/>
    </location>
</feature>
<feature type="region of interest" description="Disordered" evidence="8">
    <location>
        <begin position="549"/>
        <end position="571"/>
    </location>
</feature>
<dbReference type="Pfam" id="PF00211">
    <property type="entry name" value="Guanylate_cyc"/>
    <property type="match status" value="1"/>
</dbReference>
<dbReference type="InterPro" id="IPR018297">
    <property type="entry name" value="A/G_cyclase_CS"/>
</dbReference>
<dbReference type="CDD" id="cd07302">
    <property type="entry name" value="CHD"/>
    <property type="match status" value="1"/>
</dbReference>
<keyword evidence="3" id="KW-0547">Nucleotide-binding</keyword>
<organism evidence="11 12">
    <name type="scientific">Tetraparma gracilis</name>
    <dbReference type="NCBI Taxonomy" id="2962635"/>
    <lineage>
        <taxon>Eukaryota</taxon>
        <taxon>Sar</taxon>
        <taxon>Stramenopiles</taxon>
        <taxon>Ochrophyta</taxon>
        <taxon>Bolidophyceae</taxon>
        <taxon>Parmales</taxon>
        <taxon>Triparmaceae</taxon>
        <taxon>Tetraparma</taxon>
    </lineage>
</organism>